<accession>A0A6A5BFR5</accession>
<dbReference type="VEuPathDB" id="AmoebaDB:NfTy_091580"/>
<dbReference type="AlphaFoldDB" id="A0A6A5BFR5"/>
<dbReference type="Proteomes" id="UP000444721">
    <property type="component" value="Unassembled WGS sequence"/>
</dbReference>
<dbReference type="InterPro" id="IPR000086">
    <property type="entry name" value="NUDIX_hydrolase_dom"/>
</dbReference>
<evidence type="ECO:0000313" key="4">
    <source>
        <dbReference type="Proteomes" id="UP000444721"/>
    </source>
</evidence>
<feature type="compositionally biased region" description="Polar residues" evidence="1">
    <location>
        <begin position="348"/>
        <end position="359"/>
    </location>
</feature>
<dbReference type="RefSeq" id="XP_044558189.1">
    <property type="nucleotide sequence ID" value="XM_044712006.1"/>
</dbReference>
<reference evidence="3 4" key="1">
    <citation type="journal article" date="2019" name="Sci. Rep.">
        <title>Nanopore sequencing improves the draft genome of the human pathogenic amoeba Naegleria fowleri.</title>
        <authorList>
            <person name="Liechti N."/>
            <person name="Schurch N."/>
            <person name="Bruggmann R."/>
            <person name="Wittwer M."/>
        </authorList>
    </citation>
    <scope>NUCLEOTIDE SEQUENCE [LARGE SCALE GENOMIC DNA]</scope>
    <source>
        <strain evidence="3 4">ATCC 30894</strain>
    </source>
</reference>
<evidence type="ECO:0000313" key="3">
    <source>
        <dbReference type="EMBL" id="KAF0973476.1"/>
    </source>
</evidence>
<dbReference type="SUPFAM" id="SSF55811">
    <property type="entry name" value="Nudix"/>
    <property type="match status" value="1"/>
</dbReference>
<proteinExistence type="predicted"/>
<comment type="caution">
    <text evidence="3">The sequence shown here is derived from an EMBL/GenBank/DDBJ whole genome shotgun (WGS) entry which is preliminary data.</text>
</comment>
<dbReference type="EMBL" id="VFQX01000060">
    <property type="protein sequence ID" value="KAF0973476.1"/>
    <property type="molecule type" value="Genomic_DNA"/>
</dbReference>
<dbReference type="OrthoDB" id="77989at2759"/>
<organism evidence="3 4">
    <name type="scientific">Naegleria fowleri</name>
    <name type="common">Brain eating amoeba</name>
    <dbReference type="NCBI Taxonomy" id="5763"/>
    <lineage>
        <taxon>Eukaryota</taxon>
        <taxon>Discoba</taxon>
        <taxon>Heterolobosea</taxon>
        <taxon>Tetramitia</taxon>
        <taxon>Eutetramitia</taxon>
        <taxon>Vahlkampfiidae</taxon>
        <taxon>Naegleria</taxon>
    </lineage>
</organism>
<protein>
    <recommendedName>
        <fullName evidence="2">Nudix hydrolase domain-containing protein</fullName>
    </recommendedName>
</protein>
<sequence>MSFHQTSTSDLPNHLQSESNNNFISTSIQFLDELNQSLLLAILSSFENYKPKIIQSLLFPLSKLSHKKSAVTLNLRIQPKNKKLEVLFMKRVERNGDVWSGHVCFPGGKFEENVDKNLYDTAVRETCEEIGVNLSGDSFNVKYIGRVDDHLAQGNLPVSCFVFLWNYYTVTNENQVISNVKYNINPTEVGGIRWVPLDLFISNPNNRQRVKTIQVDEFGNKTITNSLSFHMGLVFPRLKQMLGEHNIRKLIVNFPCIEIPVNPHDLDDENISDLQNPQLKFVLWGLTLRILSNFLRIIHESLPLLNYDYDTENRIVDFLTQYSNRFARNFLTQYETDESSPIPRSERLPTSNSNHTTELLSRISKL</sequence>
<dbReference type="PANTHER" id="PTHR12992:SF44">
    <property type="entry name" value="NUDIX HYDROLASE DOMAIN-CONTAINING PROTEIN"/>
    <property type="match status" value="1"/>
</dbReference>
<feature type="domain" description="Nudix hydrolase" evidence="2">
    <location>
        <begin position="66"/>
        <end position="217"/>
    </location>
</feature>
<dbReference type="Pfam" id="PF00293">
    <property type="entry name" value="NUDIX"/>
    <property type="match status" value="1"/>
</dbReference>
<dbReference type="VEuPathDB" id="AmoebaDB:FDP41_008180"/>
<feature type="region of interest" description="Disordered" evidence="1">
    <location>
        <begin position="337"/>
        <end position="366"/>
    </location>
</feature>
<dbReference type="PANTHER" id="PTHR12992">
    <property type="entry name" value="NUDIX HYDROLASE"/>
    <property type="match status" value="1"/>
</dbReference>
<dbReference type="PROSITE" id="PS51462">
    <property type="entry name" value="NUDIX"/>
    <property type="match status" value="1"/>
</dbReference>
<keyword evidence="4" id="KW-1185">Reference proteome</keyword>
<dbReference type="GO" id="GO:0010945">
    <property type="term" value="F:coenzyme A diphosphatase activity"/>
    <property type="evidence" value="ECO:0007669"/>
    <property type="project" value="InterPro"/>
</dbReference>
<name>A0A6A5BFR5_NAEFO</name>
<dbReference type="InterPro" id="IPR045121">
    <property type="entry name" value="CoAse"/>
</dbReference>
<evidence type="ECO:0000259" key="2">
    <source>
        <dbReference type="PROSITE" id="PS51462"/>
    </source>
</evidence>
<dbReference type="GeneID" id="68115398"/>
<dbReference type="CDD" id="cd03426">
    <property type="entry name" value="NUDIX_CoAse_Nudt7"/>
    <property type="match status" value="1"/>
</dbReference>
<evidence type="ECO:0000256" key="1">
    <source>
        <dbReference type="SAM" id="MobiDB-lite"/>
    </source>
</evidence>
<dbReference type="VEuPathDB" id="AmoebaDB:NF0003600"/>
<dbReference type="Gene3D" id="3.90.79.10">
    <property type="entry name" value="Nucleoside Triphosphate Pyrophosphohydrolase"/>
    <property type="match status" value="1"/>
</dbReference>
<dbReference type="InterPro" id="IPR015797">
    <property type="entry name" value="NUDIX_hydrolase-like_dom_sf"/>
</dbReference>
<gene>
    <name evidence="3" type="ORF">FDP41_008180</name>
</gene>